<dbReference type="STRING" id="1155777.BANAU_3157"/>
<dbReference type="NCBIfam" id="TIGR04034">
    <property type="entry name" value="export_SdpA"/>
    <property type="match status" value="1"/>
</dbReference>
<feature type="transmembrane region" description="Helical" evidence="1">
    <location>
        <begin position="12"/>
        <end position="32"/>
    </location>
</feature>
<dbReference type="InterPro" id="IPR023902">
    <property type="entry name" value="Sporulation_SdpA"/>
</dbReference>
<accession>A0A2D3DS52</accession>
<reference evidence="3" key="1">
    <citation type="submission" date="2020-10" db="EMBL/GenBank/DDBJ databases">
        <title>Complete genome sequence of Bacillus velezensis NST6.</title>
        <authorList>
            <person name="Choi J."/>
        </authorList>
    </citation>
    <scope>NUCLEOTIDE SEQUENCE [LARGE SCALE GENOMIC DNA]</scope>
    <source>
        <strain evidence="3">NST6</strain>
    </source>
</reference>
<organism evidence="2 3">
    <name type="scientific">Bacillus velezensis</name>
    <dbReference type="NCBI Taxonomy" id="492670"/>
    <lineage>
        <taxon>Bacteria</taxon>
        <taxon>Bacillati</taxon>
        <taxon>Bacillota</taxon>
        <taxon>Bacilli</taxon>
        <taxon>Bacillales</taxon>
        <taxon>Bacillaceae</taxon>
        <taxon>Bacillus</taxon>
        <taxon>Bacillus amyloliquefaciens group</taxon>
    </lineage>
</organism>
<dbReference type="Proteomes" id="UP000587477">
    <property type="component" value="Chromosome"/>
</dbReference>
<dbReference type="Pfam" id="PF17418">
    <property type="entry name" value="SdpA"/>
    <property type="match status" value="1"/>
</dbReference>
<keyword evidence="1" id="KW-1133">Transmembrane helix</keyword>
<evidence type="ECO:0000313" key="3">
    <source>
        <dbReference type="Proteomes" id="UP000587477"/>
    </source>
</evidence>
<dbReference type="EMBL" id="CP063687">
    <property type="protein sequence ID" value="QOY27525.1"/>
    <property type="molecule type" value="Genomic_DNA"/>
</dbReference>
<name>A0A1D9PN99_BACVE</name>
<proteinExistence type="predicted"/>
<evidence type="ECO:0000256" key="1">
    <source>
        <dbReference type="SAM" id="Phobius"/>
    </source>
</evidence>
<gene>
    <name evidence="2" type="primary">sdpA</name>
    <name evidence="2" type="ORF">BACVE_002538</name>
</gene>
<dbReference type="RefSeq" id="WP_017418969.1">
    <property type="nucleotide sequence ID" value="NZ_AP024501.1"/>
</dbReference>
<protein>
    <submittedName>
        <fullName evidence="2">Sporulation-delaying protein SdpA</fullName>
    </submittedName>
</protein>
<evidence type="ECO:0000313" key="2">
    <source>
        <dbReference type="EMBL" id="QOY27525.1"/>
    </source>
</evidence>
<keyword evidence="1" id="KW-0472">Membrane</keyword>
<sequence length="176" mass="20455">MTDKKQTSMFSFFLFIMAAWIIVLFFTVIAALPSSAIQLTKHQSKTVSMIYPQSWGFFSKDPREDSLNIYLLDADEELRWPNNSLKNVIGLNRYGRTQGIELGLMLEKLPSKEKWNDFSAGQDFKDTTFLKMKNESPSPRLKGKMIITYERITPWAWSQHTETKRTIKKYIGVDVN</sequence>
<dbReference type="AlphaFoldDB" id="A0A1D9PN99"/>
<accession>A0A1D9PN99</accession>
<keyword evidence="1" id="KW-0812">Transmembrane</keyword>
<dbReference type="KEGG" id="bmp:NG74_03119"/>